<keyword evidence="1" id="KW-0812">Transmembrane</keyword>
<evidence type="ECO:0000313" key="3">
    <source>
        <dbReference type="Proteomes" id="UP000186102"/>
    </source>
</evidence>
<dbReference type="Proteomes" id="UP000186102">
    <property type="component" value="Unassembled WGS sequence"/>
</dbReference>
<protein>
    <submittedName>
        <fullName evidence="2">Uncharacterized protein</fullName>
    </submittedName>
</protein>
<proteinExistence type="predicted"/>
<accession>A0A1Q8QJ62</accession>
<keyword evidence="1" id="KW-1133">Transmembrane helix</keyword>
<keyword evidence="3" id="KW-1185">Reference proteome</keyword>
<comment type="caution">
    <text evidence="2">The sequence shown here is derived from an EMBL/GenBank/DDBJ whole genome shotgun (WGS) entry which is preliminary data.</text>
</comment>
<feature type="transmembrane region" description="Helical" evidence="1">
    <location>
        <begin position="20"/>
        <end position="43"/>
    </location>
</feature>
<evidence type="ECO:0000256" key="1">
    <source>
        <dbReference type="SAM" id="Phobius"/>
    </source>
</evidence>
<gene>
    <name evidence="2" type="ORF">DSOL_4569</name>
</gene>
<dbReference type="EMBL" id="MLBF01000058">
    <property type="protein sequence ID" value="OLN27387.1"/>
    <property type="molecule type" value="Genomic_DNA"/>
</dbReference>
<dbReference type="AlphaFoldDB" id="A0A1Q8QJ62"/>
<evidence type="ECO:0000313" key="2">
    <source>
        <dbReference type="EMBL" id="OLN27387.1"/>
    </source>
</evidence>
<organism evidence="2 3">
    <name type="scientific">Desulfosporosinus metallidurans</name>
    <dbReference type="NCBI Taxonomy" id="1888891"/>
    <lineage>
        <taxon>Bacteria</taxon>
        <taxon>Bacillati</taxon>
        <taxon>Bacillota</taxon>
        <taxon>Clostridia</taxon>
        <taxon>Eubacteriales</taxon>
        <taxon>Desulfitobacteriaceae</taxon>
        <taxon>Desulfosporosinus</taxon>
    </lineage>
</organism>
<name>A0A1Q8QJ62_9FIRM</name>
<reference evidence="2 3" key="1">
    <citation type="submission" date="2016-09" db="EMBL/GenBank/DDBJ databases">
        <title>Complete genome of Desulfosporosinus sp. OL.</title>
        <authorList>
            <person name="Mardanov A."/>
            <person name="Beletsky A."/>
            <person name="Panova A."/>
            <person name="Karnachuk O."/>
            <person name="Ravin N."/>
        </authorList>
    </citation>
    <scope>NUCLEOTIDE SEQUENCE [LARGE SCALE GENOMIC DNA]</scope>
    <source>
        <strain evidence="2 3">OL</strain>
    </source>
</reference>
<keyword evidence="1" id="KW-0472">Membrane</keyword>
<sequence length="45" mass="5007">MIFGDERPLKGLEALRLSFIFFGSNVLVQTMAFGLDGSLVSLIRF</sequence>